<dbReference type="RefSeq" id="WP_107585416.1">
    <property type="nucleotide sequence ID" value="NZ_PZJJ01000020.1"/>
</dbReference>
<sequence length="97" mass="11044">MITREKTSAQELAEKWVNQQLESGKTAEDLHKTMFVYGDSVMEAQMDEQGTLQMKNKNEGSIVIFRTPEPQPGPMCRCCGMDYDNEKEALQCCAYID</sequence>
<gene>
    <name evidence="1" type="ORF">C6Y45_11725</name>
</gene>
<proteinExistence type="predicted"/>
<dbReference type="Proteomes" id="UP000240509">
    <property type="component" value="Unassembled WGS sequence"/>
</dbReference>
<accession>A0A2T4U4K6</accession>
<name>A0A2T4U4K6_9BACI</name>
<comment type="caution">
    <text evidence="1">The sequence shown here is derived from an EMBL/GenBank/DDBJ whole genome shotgun (WGS) entry which is preliminary data.</text>
</comment>
<dbReference type="OrthoDB" id="2381815at2"/>
<evidence type="ECO:0000313" key="1">
    <source>
        <dbReference type="EMBL" id="PTL38309.1"/>
    </source>
</evidence>
<reference evidence="1 2" key="1">
    <citation type="submission" date="2018-03" db="EMBL/GenBank/DDBJ databases">
        <title>Alkalicoccus saliphilus sp. nov., isolated from a mineral pool.</title>
        <authorList>
            <person name="Zhao B."/>
        </authorList>
    </citation>
    <scope>NUCLEOTIDE SEQUENCE [LARGE SCALE GENOMIC DNA]</scope>
    <source>
        <strain evidence="1 2">6AG</strain>
    </source>
</reference>
<evidence type="ECO:0000313" key="2">
    <source>
        <dbReference type="Proteomes" id="UP000240509"/>
    </source>
</evidence>
<dbReference type="EMBL" id="PZJJ01000020">
    <property type="protein sequence ID" value="PTL38309.1"/>
    <property type="molecule type" value="Genomic_DNA"/>
</dbReference>
<protein>
    <submittedName>
        <fullName evidence="1">Uncharacterized protein</fullName>
    </submittedName>
</protein>
<keyword evidence="2" id="KW-1185">Reference proteome</keyword>
<dbReference type="AlphaFoldDB" id="A0A2T4U4K6"/>
<organism evidence="1 2">
    <name type="scientific">Alkalicoccus saliphilus</name>
    <dbReference type="NCBI Taxonomy" id="200989"/>
    <lineage>
        <taxon>Bacteria</taxon>
        <taxon>Bacillati</taxon>
        <taxon>Bacillota</taxon>
        <taxon>Bacilli</taxon>
        <taxon>Bacillales</taxon>
        <taxon>Bacillaceae</taxon>
        <taxon>Alkalicoccus</taxon>
    </lineage>
</organism>